<organism evidence="2">
    <name type="scientific">Candidatus Kentrum sp. LFY</name>
    <dbReference type="NCBI Taxonomy" id="2126342"/>
    <lineage>
        <taxon>Bacteria</taxon>
        <taxon>Pseudomonadati</taxon>
        <taxon>Pseudomonadota</taxon>
        <taxon>Gammaproteobacteria</taxon>
        <taxon>Candidatus Kentrum</taxon>
    </lineage>
</organism>
<evidence type="ECO:0000259" key="1">
    <source>
        <dbReference type="Pfam" id="PF13435"/>
    </source>
</evidence>
<dbReference type="AlphaFoldDB" id="A0A450UH89"/>
<dbReference type="SUPFAM" id="SSF48695">
    <property type="entry name" value="Multiheme cytochromes"/>
    <property type="match status" value="1"/>
</dbReference>
<sequence length="500" mass="55493">MHPSESTTRYWPRDDLDRCTAFPIPGAVDHRHFRYPVTSCSRLGPALGQGRLGPVRAVVSIVVGELHHLIRAKPLSRIVFLLVLWLASGPLSGIEAPSPLPSPPNSASSTGEFLRWFWERPLAEQGTLAISPDLPDPPLVPEACGLCHASQYGDWMGSRHAHAMGAGAIGQFFDMSEAERQACLDCHAPLQEQSETLTEYIEDSMWAEPASQDHATATPTKNRPLHERGVICGACHIRAGRWYGPPRRGESLPPEDLGALPHHGWVSSDAFEDSRFCAACHQFPPDGFRLDGKLIENTYEEWRASPQARLGVQCQTCHMPDRRHLFRGIHDPETVRGGVNAGSESFSIAEGTIRVLVFLTNTATGHRLPTYVTPEIRLEAYQTDIDGEAIPDTKQIRWVARKVSLDLGKEYFDTRLAPGETATLAYRKPLSRRADTLVARIYVEPDALYSRIYQALLELSPDGEGSPLIRKALAESKRSGFSLYEKHYPIPKGRHGEQEP</sequence>
<evidence type="ECO:0000313" key="2">
    <source>
        <dbReference type="EMBL" id="VFJ91890.1"/>
    </source>
</evidence>
<dbReference type="EMBL" id="CAADFH010000019">
    <property type="protein sequence ID" value="VFJ91890.1"/>
    <property type="molecule type" value="Genomic_DNA"/>
</dbReference>
<name>A0A450UH89_9GAMM</name>
<dbReference type="InterPro" id="IPR036280">
    <property type="entry name" value="Multihaem_cyt_sf"/>
</dbReference>
<proteinExistence type="predicted"/>
<dbReference type="InterPro" id="IPR023155">
    <property type="entry name" value="Cyt_c-552/4"/>
</dbReference>
<dbReference type="Pfam" id="PF13435">
    <property type="entry name" value="Cytochrome_C554"/>
    <property type="match status" value="1"/>
</dbReference>
<protein>
    <submittedName>
        <fullName evidence="2">Cytochrome c554 and c-prime</fullName>
    </submittedName>
</protein>
<feature type="domain" description="Cytochrome c-552/4" evidence="1">
    <location>
        <begin position="143"/>
        <end position="198"/>
    </location>
</feature>
<gene>
    <name evidence="2" type="ORF">BECKLFY1418A_GA0070994_10197</name>
</gene>
<accession>A0A450UH89</accession>
<reference evidence="2" key="1">
    <citation type="submission" date="2019-02" db="EMBL/GenBank/DDBJ databases">
        <authorList>
            <person name="Gruber-Vodicka R. H."/>
            <person name="Seah K. B. B."/>
        </authorList>
    </citation>
    <scope>NUCLEOTIDE SEQUENCE</scope>
    <source>
        <strain evidence="2">BECK_M6</strain>
    </source>
</reference>
<dbReference type="Gene3D" id="1.10.1130.10">
    <property type="entry name" value="Flavocytochrome C3, Chain A"/>
    <property type="match status" value="1"/>
</dbReference>